<evidence type="ECO:0000313" key="5">
    <source>
        <dbReference type="EMBL" id="CCH77636.1"/>
    </source>
</evidence>
<dbReference type="PANTHER" id="PTHR44688">
    <property type="entry name" value="DNA-BINDING TRANSCRIPTIONAL ACTIVATOR DEVR_DOSR"/>
    <property type="match status" value="1"/>
</dbReference>
<proteinExistence type="predicted"/>
<keyword evidence="1" id="KW-0805">Transcription regulation</keyword>
<dbReference type="CDD" id="cd06170">
    <property type="entry name" value="LuxR_C_like"/>
    <property type="match status" value="1"/>
</dbReference>
<sequence>MPRDEGGSRALVTPTRLRVPRLAAGLVRRERLLDGQLGSRPVTLVCAPAGSGKTMLVAAWAAEATVREEPIAWLSLVDGDDRPFEFWSSLIEALRTASTPDVAAALDELSPPRDTVEPGFVAAVAAILSQEGGPRWLVLDDAQRLTDPAVLAGLDLLLADPPPGLGVVLVARWDPPVSLHRLRLAGLLHEVRAADLAFTEPEAAELFSAIRVALSGADVARLVARTEGWAAGLRLAAVSLSDTADPTAFVAAFEGDQRAVADYLFAEIVQHLPADLHRFLLDTCIPEQLSVALAAELSGRSDAGALLDRLCRANALVVQSGDMTWYRYHSLLRTYLESTLRRQDVLAPGRQHAAVAHWFEAHEHPAAGLEHALHSGDEELLAGIVRRRGLRLILTGQAAMVRDTLAAAPETLLQDDTVAVVAALACLDTGDPTAADRWLAAAGHAACPDRPRTRGMWASAVIQRALVGGDVSAALEATGILGLPATGDGDVDLMVWAYRGPARMRSGDYTGAVDDLRRALSIARAEHYDPFVLWSLSQLSGMAGSMCDLPDTLAWAEEAITFATRRGWVESPRLAYAYLLAAWTAFLTGDVDGQARYARLGMRALDGVNNVEVEVGVRAMHELALFEAASGPERRRAAEAFHAIWQDPVADQVSPALSGHAGPQEVRMALAVGEFRWATEAATRLEERLPGSSEAATLRAQVMRARGRTTDALRLLAPVLRGRTTTHLATTTVIAHLLAAPLEAAASNDGRAFESLCAALEWAAPQNCQRPFLDAWAGVEPLLLLHQGRFGLAEAFVADLLAARPRTTTMTDAHPLSPRELELLGDLPSMLSVKEIADARGVSINTAKTHLGAIYRKLGVGGRNEAVREARRRGLL</sequence>
<dbReference type="Pfam" id="PF25873">
    <property type="entry name" value="WHD_MalT"/>
    <property type="match status" value="1"/>
</dbReference>
<gene>
    <name evidence="5" type="ORF">BN12_210004</name>
</gene>
<feature type="domain" description="HTH luxR-type" evidence="4">
    <location>
        <begin position="809"/>
        <end position="874"/>
    </location>
</feature>
<dbReference type="RefSeq" id="WP_048550378.1">
    <property type="nucleotide sequence ID" value="NZ_HF570958.1"/>
</dbReference>
<dbReference type="STRING" id="1194083.BN12_210004"/>
<dbReference type="SUPFAM" id="SSF46894">
    <property type="entry name" value="C-terminal effector domain of the bipartite response regulators"/>
    <property type="match status" value="1"/>
</dbReference>
<evidence type="ECO:0000256" key="1">
    <source>
        <dbReference type="ARBA" id="ARBA00023015"/>
    </source>
</evidence>
<protein>
    <submittedName>
        <fullName evidence="5">Putative LuxR family transcriptional regulator</fullName>
    </submittedName>
</protein>
<dbReference type="InterPro" id="IPR059106">
    <property type="entry name" value="WHD_MalT"/>
</dbReference>
<dbReference type="InterPro" id="IPR016032">
    <property type="entry name" value="Sig_transdc_resp-reg_C-effctor"/>
</dbReference>
<dbReference type="PROSITE" id="PS50043">
    <property type="entry name" value="HTH_LUXR_2"/>
    <property type="match status" value="1"/>
</dbReference>
<keyword evidence="3" id="KW-0804">Transcription</keyword>
<dbReference type="PANTHER" id="PTHR44688:SF16">
    <property type="entry name" value="DNA-BINDING TRANSCRIPTIONAL ACTIVATOR DEVR_DOSR"/>
    <property type="match status" value="1"/>
</dbReference>
<dbReference type="SUPFAM" id="SSF48452">
    <property type="entry name" value="TPR-like"/>
    <property type="match status" value="1"/>
</dbReference>
<dbReference type="SUPFAM" id="SSF52540">
    <property type="entry name" value="P-loop containing nucleoside triphosphate hydrolases"/>
    <property type="match status" value="1"/>
</dbReference>
<dbReference type="Pfam" id="PF13401">
    <property type="entry name" value="AAA_22"/>
    <property type="match status" value="1"/>
</dbReference>
<dbReference type="Pfam" id="PF00196">
    <property type="entry name" value="GerE"/>
    <property type="match status" value="1"/>
</dbReference>
<dbReference type="Gene3D" id="1.25.40.10">
    <property type="entry name" value="Tetratricopeptide repeat domain"/>
    <property type="match status" value="1"/>
</dbReference>
<dbReference type="SMART" id="SM00421">
    <property type="entry name" value="HTH_LUXR"/>
    <property type="match status" value="1"/>
</dbReference>
<dbReference type="InterPro" id="IPR036388">
    <property type="entry name" value="WH-like_DNA-bd_sf"/>
</dbReference>
<dbReference type="InterPro" id="IPR049945">
    <property type="entry name" value="AAA_22"/>
</dbReference>
<evidence type="ECO:0000256" key="2">
    <source>
        <dbReference type="ARBA" id="ARBA00023125"/>
    </source>
</evidence>
<dbReference type="InterPro" id="IPR011990">
    <property type="entry name" value="TPR-like_helical_dom_sf"/>
</dbReference>
<organism evidence="5 6">
    <name type="scientific">Nostocoides japonicum T1-X7</name>
    <dbReference type="NCBI Taxonomy" id="1194083"/>
    <lineage>
        <taxon>Bacteria</taxon>
        <taxon>Bacillati</taxon>
        <taxon>Actinomycetota</taxon>
        <taxon>Actinomycetes</taxon>
        <taxon>Micrococcales</taxon>
        <taxon>Intrasporangiaceae</taxon>
        <taxon>Nostocoides</taxon>
    </lineage>
</organism>
<dbReference type="GO" id="GO:0016887">
    <property type="term" value="F:ATP hydrolysis activity"/>
    <property type="evidence" value="ECO:0007669"/>
    <property type="project" value="InterPro"/>
</dbReference>
<reference evidence="5 6" key="1">
    <citation type="journal article" date="2013" name="ISME J.">
        <title>A metabolic model for members of the genus Tetrasphaera involved in enhanced biological phosphorus removal.</title>
        <authorList>
            <person name="Kristiansen R."/>
            <person name="Nguyen H.T.T."/>
            <person name="Saunders A.M."/>
            <person name="Nielsen J.L."/>
            <person name="Wimmer R."/>
            <person name="Le V.Q."/>
            <person name="McIlroy S.J."/>
            <person name="Petrovski S."/>
            <person name="Seviour R.J."/>
            <person name="Calteau A."/>
            <person name="Nielsen K.L."/>
            <person name="Nielsen P.H."/>
        </authorList>
    </citation>
    <scope>NUCLEOTIDE SEQUENCE [LARGE SCALE GENOMIC DNA]</scope>
    <source>
        <strain evidence="5 6">T1-X7</strain>
    </source>
</reference>
<evidence type="ECO:0000259" key="4">
    <source>
        <dbReference type="PROSITE" id="PS50043"/>
    </source>
</evidence>
<dbReference type="Proteomes" id="UP000035721">
    <property type="component" value="Unassembled WGS sequence"/>
</dbReference>
<dbReference type="GO" id="GO:0003677">
    <property type="term" value="F:DNA binding"/>
    <property type="evidence" value="ECO:0007669"/>
    <property type="project" value="UniProtKB-KW"/>
</dbReference>
<evidence type="ECO:0000256" key="3">
    <source>
        <dbReference type="ARBA" id="ARBA00023163"/>
    </source>
</evidence>
<evidence type="ECO:0000313" key="6">
    <source>
        <dbReference type="Proteomes" id="UP000035721"/>
    </source>
</evidence>
<dbReference type="EMBL" id="CAJB01000124">
    <property type="protein sequence ID" value="CCH77636.1"/>
    <property type="molecule type" value="Genomic_DNA"/>
</dbReference>
<dbReference type="InterPro" id="IPR000792">
    <property type="entry name" value="Tscrpt_reg_LuxR_C"/>
</dbReference>
<dbReference type="InterPro" id="IPR027417">
    <property type="entry name" value="P-loop_NTPase"/>
</dbReference>
<dbReference type="GO" id="GO:0006355">
    <property type="term" value="P:regulation of DNA-templated transcription"/>
    <property type="evidence" value="ECO:0007669"/>
    <property type="project" value="InterPro"/>
</dbReference>
<comment type="caution">
    <text evidence="5">The sequence shown here is derived from an EMBL/GenBank/DDBJ whole genome shotgun (WGS) entry which is preliminary data.</text>
</comment>
<keyword evidence="2" id="KW-0238">DNA-binding</keyword>
<dbReference type="Gene3D" id="3.40.50.300">
    <property type="entry name" value="P-loop containing nucleotide triphosphate hydrolases"/>
    <property type="match status" value="1"/>
</dbReference>
<accession>A0A077LVC2</accession>
<keyword evidence="6" id="KW-1185">Reference proteome</keyword>
<name>A0A077LVC2_9MICO</name>
<dbReference type="AlphaFoldDB" id="A0A077LVC2"/>
<dbReference type="OrthoDB" id="134985at2"/>
<dbReference type="Gene3D" id="1.10.10.10">
    <property type="entry name" value="Winged helix-like DNA-binding domain superfamily/Winged helix DNA-binding domain"/>
    <property type="match status" value="1"/>
</dbReference>